<keyword evidence="2" id="KW-1185">Reference proteome</keyword>
<evidence type="ECO:0000313" key="1">
    <source>
        <dbReference type="EMBL" id="KAJ8676467.1"/>
    </source>
</evidence>
<organism evidence="1 2">
    <name type="scientific">Eretmocerus hayati</name>
    <dbReference type="NCBI Taxonomy" id="131215"/>
    <lineage>
        <taxon>Eukaryota</taxon>
        <taxon>Metazoa</taxon>
        <taxon>Ecdysozoa</taxon>
        <taxon>Arthropoda</taxon>
        <taxon>Hexapoda</taxon>
        <taxon>Insecta</taxon>
        <taxon>Pterygota</taxon>
        <taxon>Neoptera</taxon>
        <taxon>Endopterygota</taxon>
        <taxon>Hymenoptera</taxon>
        <taxon>Apocrita</taxon>
        <taxon>Proctotrupomorpha</taxon>
        <taxon>Chalcidoidea</taxon>
        <taxon>Aphelinidae</taxon>
        <taxon>Aphelininae</taxon>
        <taxon>Eretmocerus</taxon>
    </lineage>
</organism>
<name>A0ACC2P1Y0_9HYME</name>
<gene>
    <name evidence="1" type="ORF">QAD02_012254</name>
</gene>
<dbReference type="Proteomes" id="UP001239111">
    <property type="component" value="Chromosome 2"/>
</dbReference>
<sequence length="424" mass="49265">MEDTVQNGNGENTCTMSLEAPATVMKKEETLLDHMEISVVEAEKRANGALNLKDFYTVYLIETKVVDPDFKEALSEISSLWRRYTEFELLREYLEVMYPYIVLPPLPEKKVLYAWQKATTDTFDPDFVDRRRAGLENFLLRVASHPALSYDKQFIGFLQQREGWRESLKETGYLKHAESKLKALSVAVRLQKPDKQFENVRNYGIELQNNLCNLLRIRARLVEKQYSMYKLHVNYGRVFSEWSAIEREMGDGLQKSGHYLDSLAATIDTTLEEEELIADQLKEWLFGSSALQAVVRRREALQLNKQEACDNLSSLYEQKEKAVQGKLGLMSRLFGSVDTEEVREMKVQQLDQKICQGEETVKQSDQELQLFSEKAMEDIERFQVQKVIDLRETLTSYCVLQFKLARKGLQTWQNIKECLESMPQ</sequence>
<accession>A0ACC2P1Y0</accession>
<protein>
    <submittedName>
        <fullName evidence="1">Uncharacterized protein</fullName>
    </submittedName>
</protein>
<reference evidence="1" key="1">
    <citation type="submission" date="2023-04" db="EMBL/GenBank/DDBJ databases">
        <title>A chromosome-level genome assembly of the parasitoid wasp Eretmocerus hayati.</title>
        <authorList>
            <person name="Zhong Y."/>
            <person name="Liu S."/>
            <person name="Liu Y."/>
        </authorList>
    </citation>
    <scope>NUCLEOTIDE SEQUENCE</scope>
    <source>
        <strain evidence="1">ZJU_SS_LIU_2023</strain>
    </source>
</reference>
<evidence type="ECO:0000313" key="2">
    <source>
        <dbReference type="Proteomes" id="UP001239111"/>
    </source>
</evidence>
<proteinExistence type="predicted"/>
<comment type="caution">
    <text evidence="1">The sequence shown here is derived from an EMBL/GenBank/DDBJ whole genome shotgun (WGS) entry which is preliminary data.</text>
</comment>
<dbReference type="EMBL" id="CM056742">
    <property type="protein sequence ID" value="KAJ8676467.1"/>
    <property type="molecule type" value="Genomic_DNA"/>
</dbReference>